<reference evidence="1" key="1">
    <citation type="journal article" date="2015" name="Nature">
        <title>Complex archaea that bridge the gap between prokaryotes and eukaryotes.</title>
        <authorList>
            <person name="Spang A."/>
            <person name="Saw J.H."/>
            <person name="Jorgensen S.L."/>
            <person name="Zaremba-Niedzwiedzka K."/>
            <person name="Martijn J."/>
            <person name="Lind A.E."/>
            <person name="van Eijk R."/>
            <person name="Schleper C."/>
            <person name="Guy L."/>
            <person name="Ettema T.J."/>
        </authorList>
    </citation>
    <scope>NUCLEOTIDE SEQUENCE</scope>
</reference>
<protein>
    <submittedName>
        <fullName evidence="1">Uncharacterized protein</fullName>
    </submittedName>
</protein>
<comment type="caution">
    <text evidence="1">The sequence shown here is derived from an EMBL/GenBank/DDBJ whole genome shotgun (WGS) entry which is preliminary data.</text>
</comment>
<proteinExistence type="predicted"/>
<sequence length="77" mass="8972">MKCTRAQIDALYQVYLRWQDLTSHAIMPKDLEIVEDEEYGDGDYIGIWVGPYKECKERPDRKGAIFIGIEKDGHEHS</sequence>
<dbReference type="EMBL" id="LAZR01000254">
    <property type="protein sequence ID" value="KKN78967.1"/>
    <property type="molecule type" value="Genomic_DNA"/>
</dbReference>
<gene>
    <name evidence="1" type="ORF">LCGC14_0344430</name>
</gene>
<organism evidence="1">
    <name type="scientific">marine sediment metagenome</name>
    <dbReference type="NCBI Taxonomy" id="412755"/>
    <lineage>
        <taxon>unclassified sequences</taxon>
        <taxon>metagenomes</taxon>
        <taxon>ecological metagenomes</taxon>
    </lineage>
</organism>
<accession>A0A0F9TVH9</accession>
<dbReference type="AlphaFoldDB" id="A0A0F9TVH9"/>
<evidence type="ECO:0000313" key="1">
    <source>
        <dbReference type="EMBL" id="KKN78967.1"/>
    </source>
</evidence>
<name>A0A0F9TVH9_9ZZZZ</name>